<evidence type="ECO:0000313" key="2">
    <source>
        <dbReference type="EnsemblMetazoa" id="GPAI001051-PA"/>
    </source>
</evidence>
<accession>A0A1A9Z1S0</accession>
<evidence type="ECO:0000313" key="3">
    <source>
        <dbReference type="Proteomes" id="UP000092445"/>
    </source>
</evidence>
<keyword evidence="1" id="KW-1133">Transmembrane helix</keyword>
<sequence length="140" mass="15945">MKNKVLRAIMIVVMAVLYCWANAMGMVNGALTMDIKPDDLKKNIYFFRVVHVTLGIMGSIELASLETSRSVKKQWHCEKGTAVMLRMTVCMNVMFVQSPKTNVVALIYPVLRIHSIRRPVVVTLLEERQKVPQISPPCWK</sequence>
<evidence type="ECO:0000256" key="1">
    <source>
        <dbReference type="SAM" id="Phobius"/>
    </source>
</evidence>
<reference evidence="2" key="2">
    <citation type="submission" date="2020-05" db="UniProtKB">
        <authorList>
            <consortium name="EnsemblMetazoa"/>
        </authorList>
    </citation>
    <scope>IDENTIFICATION</scope>
    <source>
        <strain evidence="2">IAEA</strain>
    </source>
</reference>
<keyword evidence="1" id="KW-0812">Transmembrane</keyword>
<dbReference type="EnsemblMetazoa" id="GPAI001051-RA">
    <property type="protein sequence ID" value="GPAI001051-PA"/>
    <property type="gene ID" value="GPAI001051"/>
</dbReference>
<name>A0A1A9Z1S0_GLOPL</name>
<keyword evidence="1" id="KW-0472">Membrane</keyword>
<dbReference type="AlphaFoldDB" id="A0A1A9Z1S0"/>
<reference evidence="3" key="1">
    <citation type="submission" date="2014-03" db="EMBL/GenBank/DDBJ databases">
        <authorList>
            <person name="Aksoy S."/>
            <person name="Warren W."/>
            <person name="Wilson R.K."/>
        </authorList>
    </citation>
    <scope>NUCLEOTIDE SEQUENCE [LARGE SCALE GENOMIC DNA]</scope>
    <source>
        <strain evidence="3">IAEA</strain>
    </source>
</reference>
<proteinExistence type="predicted"/>
<protein>
    <submittedName>
        <fullName evidence="2">Uncharacterized protein</fullName>
    </submittedName>
</protein>
<dbReference type="Proteomes" id="UP000092445">
    <property type="component" value="Unassembled WGS sequence"/>
</dbReference>
<organism evidence="2 3">
    <name type="scientific">Glossina pallidipes</name>
    <name type="common">Tsetse fly</name>
    <dbReference type="NCBI Taxonomy" id="7398"/>
    <lineage>
        <taxon>Eukaryota</taxon>
        <taxon>Metazoa</taxon>
        <taxon>Ecdysozoa</taxon>
        <taxon>Arthropoda</taxon>
        <taxon>Hexapoda</taxon>
        <taxon>Insecta</taxon>
        <taxon>Pterygota</taxon>
        <taxon>Neoptera</taxon>
        <taxon>Endopterygota</taxon>
        <taxon>Diptera</taxon>
        <taxon>Brachycera</taxon>
        <taxon>Muscomorpha</taxon>
        <taxon>Hippoboscoidea</taxon>
        <taxon>Glossinidae</taxon>
        <taxon>Glossina</taxon>
    </lineage>
</organism>
<dbReference type="VEuPathDB" id="VectorBase:GPAI001051"/>
<feature type="transmembrane region" description="Helical" evidence="1">
    <location>
        <begin position="45"/>
        <end position="65"/>
    </location>
</feature>
<keyword evidence="3" id="KW-1185">Reference proteome</keyword>